<keyword evidence="2" id="KW-1133">Transmembrane helix</keyword>
<feature type="compositionally biased region" description="Polar residues" evidence="1">
    <location>
        <begin position="435"/>
        <end position="449"/>
    </location>
</feature>
<feature type="compositionally biased region" description="Basic residues" evidence="1">
    <location>
        <begin position="300"/>
        <end position="311"/>
    </location>
</feature>
<accession>A0A9P6PVN4</accession>
<protein>
    <recommendedName>
        <fullName evidence="3">HPP transmembrane region domain-containing protein</fullName>
    </recommendedName>
</protein>
<name>A0A9P6PVN4_9FUNG</name>
<organism evidence="4 5">
    <name type="scientific">Actinomortierella ambigua</name>
    <dbReference type="NCBI Taxonomy" id="1343610"/>
    <lineage>
        <taxon>Eukaryota</taxon>
        <taxon>Fungi</taxon>
        <taxon>Fungi incertae sedis</taxon>
        <taxon>Mucoromycota</taxon>
        <taxon>Mortierellomycotina</taxon>
        <taxon>Mortierellomycetes</taxon>
        <taxon>Mortierellales</taxon>
        <taxon>Mortierellaceae</taxon>
        <taxon>Actinomortierella</taxon>
    </lineage>
</organism>
<dbReference type="OrthoDB" id="2016548at2759"/>
<dbReference type="InterPro" id="IPR058581">
    <property type="entry name" value="TM_HPP"/>
</dbReference>
<sequence>MIQQKAWSYFNRMRGQRFDPSRYAPKGPAPPTRLAILVSTFITSFTGIAITASLTYNSQWFMERQTPVMTGAFGATAVLIYGAIDAPLSQPRNVFCGHIMSATIGVSLYKLFHLMDPATFAELQWLLCALSVSIALFLMQLTQTVHPPAGASALIAVSGGDMIYNLGYWYVLCPVALGIGLMLVIAILGNNVARRYPMHWWRAKARTITVVNQDMSAVIADLVSPSSSSEAKSCGHGGDNDGCCSDSEVIGRTSLKEDDNLSTRAASQVETKKESLGGEPPKSPVVSSHGHTVGSPVSHQSRHQSPRHHHHGTEQYAVFYEGELHKDLENGEYVRARIGQEGAAATTTTANENGLNVDLERGHSSHDNCSPKCCHHRRLGMLVQTRGSALTMEPEEYQQVIQDLQARVHELEHELQQQQQQQEEDGREQRHSRLASESTATTTTPHPQL</sequence>
<feature type="domain" description="HPP transmembrane region" evidence="3">
    <location>
        <begin position="32"/>
        <end position="197"/>
    </location>
</feature>
<dbReference type="Pfam" id="PF04982">
    <property type="entry name" value="TM_HPP"/>
    <property type="match status" value="1"/>
</dbReference>
<reference evidence="4" key="1">
    <citation type="journal article" date="2020" name="Fungal Divers.">
        <title>Resolving the Mortierellaceae phylogeny through synthesis of multi-gene phylogenetics and phylogenomics.</title>
        <authorList>
            <person name="Vandepol N."/>
            <person name="Liber J."/>
            <person name="Desiro A."/>
            <person name="Na H."/>
            <person name="Kennedy M."/>
            <person name="Barry K."/>
            <person name="Grigoriev I.V."/>
            <person name="Miller A.N."/>
            <person name="O'Donnell K."/>
            <person name="Stajich J.E."/>
            <person name="Bonito G."/>
        </authorList>
    </citation>
    <scope>NUCLEOTIDE SEQUENCE</scope>
    <source>
        <strain evidence="4">BC1065</strain>
    </source>
</reference>
<dbReference type="PANTHER" id="PTHR33741">
    <property type="entry name" value="TRANSMEMBRANE PROTEIN DDB_G0269096-RELATED"/>
    <property type="match status" value="1"/>
</dbReference>
<feature type="transmembrane region" description="Helical" evidence="2">
    <location>
        <begin position="90"/>
        <end position="111"/>
    </location>
</feature>
<dbReference type="Proteomes" id="UP000807716">
    <property type="component" value="Unassembled WGS sequence"/>
</dbReference>
<evidence type="ECO:0000256" key="1">
    <source>
        <dbReference type="SAM" id="MobiDB-lite"/>
    </source>
</evidence>
<evidence type="ECO:0000313" key="4">
    <source>
        <dbReference type="EMBL" id="KAG0253967.1"/>
    </source>
</evidence>
<feature type="transmembrane region" description="Helical" evidence="2">
    <location>
        <begin position="34"/>
        <end position="56"/>
    </location>
</feature>
<dbReference type="EMBL" id="JAAAJB010000547">
    <property type="protein sequence ID" value="KAG0253967.1"/>
    <property type="molecule type" value="Genomic_DNA"/>
</dbReference>
<feature type="region of interest" description="Disordered" evidence="1">
    <location>
        <begin position="412"/>
        <end position="449"/>
    </location>
</feature>
<dbReference type="InterPro" id="IPR007065">
    <property type="entry name" value="HPP"/>
</dbReference>
<feature type="transmembrane region" description="Helical" evidence="2">
    <location>
        <begin position="123"/>
        <end position="142"/>
    </location>
</feature>
<comment type="caution">
    <text evidence="4">The sequence shown here is derived from an EMBL/GenBank/DDBJ whole genome shotgun (WGS) entry which is preliminary data.</text>
</comment>
<feature type="transmembrane region" description="Helical" evidence="2">
    <location>
        <begin position="68"/>
        <end position="84"/>
    </location>
</feature>
<evidence type="ECO:0000259" key="3">
    <source>
        <dbReference type="Pfam" id="PF04982"/>
    </source>
</evidence>
<evidence type="ECO:0000256" key="2">
    <source>
        <dbReference type="SAM" id="Phobius"/>
    </source>
</evidence>
<dbReference type="AlphaFoldDB" id="A0A9P6PVN4"/>
<keyword evidence="5" id="KW-1185">Reference proteome</keyword>
<feature type="region of interest" description="Disordered" evidence="1">
    <location>
        <begin position="254"/>
        <end position="311"/>
    </location>
</feature>
<evidence type="ECO:0000313" key="5">
    <source>
        <dbReference type="Proteomes" id="UP000807716"/>
    </source>
</evidence>
<feature type="transmembrane region" description="Helical" evidence="2">
    <location>
        <begin position="168"/>
        <end position="188"/>
    </location>
</feature>
<gene>
    <name evidence="4" type="ORF">DFQ27_007113</name>
</gene>
<proteinExistence type="predicted"/>
<keyword evidence="2" id="KW-0812">Transmembrane</keyword>
<keyword evidence="2" id="KW-0472">Membrane</keyword>
<dbReference type="PANTHER" id="PTHR33741:SF5">
    <property type="entry name" value="TRANSMEMBRANE PROTEIN DDB_G0269096-RELATED"/>
    <property type="match status" value="1"/>
</dbReference>